<organism evidence="2 3">
    <name type="scientific">Chelatococcus asaccharovorans</name>
    <dbReference type="NCBI Taxonomy" id="28210"/>
    <lineage>
        <taxon>Bacteria</taxon>
        <taxon>Pseudomonadati</taxon>
        <taxon>Pseudomonadota</taxon>
        <taxon>Alphaproteobacteria</taxon>
        <taxon>Hyphomicrobiales</taxon>
        <taxon>Chelatococcaceae</taxon>
        <taxon>Chelatococcus</taxon>
    </lineage>
</organism>
<dbReference type="Pfam" id="PF13683">
    <property type="entry name" value="rve_3"/>
    <property type="match status" value="1"/>
</dbReference>
<dbReference type="InterPro" id="IPR012337">
    <property type="entry name" value="RNaseH-like_sf"/>
</dbReference>
<dbReference type="InterPro" id="IPR001584">
    <property type="entry name" value="Integrase_cat-core"/>
</dbReference>
<dbReference type="PROSITE" id="PS50994">
    <property type="entry name" value="INTEGRASE"/>
    <property type="match status" value="1"/>
</dbReference>
<dbReference type="Gene3D" id="3.30.420.10">
    <property type="entry name" value="Ribonuclease H-like superfamily/Ribonuclease H"/>
    <property type="match status" value="1"/>
</dbReference>
<keyword evidence="3" id="KW-1185">Reference proteome</keyword>
<reference evidence="2 3" key="1">
    <citation type="submission" date="2018-05" db="EMBL/GenBank/DDBJ databases">
        <title>Genomic Encyclopedia of Type Strains, Phase IV (KMG-IV): sequencing the most valuable type-strain genomes for metagenomic binning, comparative biology and taxonomic classification.</title>
        <authorList>
            <person name="Goeker M."/>
        </authorList>
    </citation>
    <scope>NUCLEOTIDE SEQUENCE [LARGE SCALE GENOMIC DNA]</scope>
    <source>
        <strain evidence="2 3">DSM 6462</strain>
    </source>
</reference>
<name>A0A2V3TZZ5_9HYPH</name>
<evidence type="ECO:0000259" key="1">
    <source>
        <dbReference type="PROSITE" id="PS50994"/>
    </source>
</evidence>
<protein>
    <submittedName>
        <fullName evidence="2">Integrase-like protein</fullName>
    </submittedName>
</protein>
<evidence type="ECO:0000313" key="2">
    <source>
        <dbReference type="EMBL" id="PXW55294.1"/>
    </source>
</evidence>
<dbReference type="SUPFAM" id="SSF53098">
    <property type="entry name" value="Ribonuclease H-like"/>
    <property type="match status" value="1"/>
</dbReference>
<dbReference type="GO" id="GO:0003676">
    <property type="term" value="F:nucleic acid binding"/>
    <property type="evidence" value="ECO:0007669"/>
    <property type="project" value="InterPro"/>
</dbReference>
<dbReference type="PANTHER" id="PTHR47515">
    <property type="entry name" value="LOW CALCIUM RESPONSE LOCUS PROTEIN T"/>
    <property type="match status" value="1"/>
</dbReference>
<dbReference type="Proteomes" id="UP000248021">
    <property type="component" value="Unassembled WGS sequence"/>
</dbReference>
<evidence type="ECO:0000313" key="3">
    <source>
        <dbReference type="Proteomes" id="UP000248021"/>
    </source>
</evidence>
<dbReference type="OrthoDB" id="9809060at2"/>
<dbReference type="GO" id="GO:0015074">
    <property type="term" value="P:DNA integration"/>
    <property type="evidence" value="ECO:0007669"/>
    <property type="project" value="InterPro"/>
</dbReference>
<dbReference type="InterPro" id="IPR036397">
    <property type="entry name" value="RNaseH_sf"/>
</dbReference>
<proteinExistence type="predicted"/>
<gene>
    <name evidence="2" type="ORF">C7450_110233</name>
</gene>
<sequence length="115" mass="12638">MMTSSRTARAAAAIAAIRATQWLRAPTGAPSFPTCYGTELVSRAVLAFCEETAIEWHYIAPGKPIQNAFVESFNGRLRDECLNEHAFASLAEARRIIEAWRIGYNTVRPHTSLGG</sequence>
<comment type="caution">
    <text evidence="2">The sequence shown here is derived from an EMBL/GenBank/DDBJ whole genome shotgun (WGS) entry which is preliminary data.</text>
</comment>
<dbReference type="PANTHER" id="PTHR47515:SF1">
    <property type="entry name" value="BLR2054 PROTEIN"/>
    <property type="match status" value="1"/>
</dbReference>
<dbReference type="AlphaFoldDB" id="A0A2V3TZZ5"/>
<dbReference type="EMBL" id="QJJK01000010">
    <property type="protein sequence ID" value="PXW55294.1"/>
    <property type="molecule type" value="Genomic_DNA"/>
</dbReference>
<accession>A0A2V3TZZ5</accession>
<feature type="domain" description="Integrase catalytic" evidence="1">
    <location>
        <begin position="1"/>
        <end position="115"/>
    </location>
</feature>